<gene>
    <name evidence="2" type="ORF">CCACVL1_19667</name>
</gene>
<name>A0A1R3HFD1_COCAP</name>
<accession>A0A1R3HFD1</accession>
<proteinExistence type="predicted"/>
<protein>
    <submittedName>
        <fullName evidence="2">Uncharacterized protein</fullName>
    </submittedName>
</protein>
<sequence>MLHRSAAVYGSPGIASQWSPPHRNSVPPPIDAKASILDFRCLVNSSPVLVFQDQA</sequence>
<evidence type="ECO:0000313" key="2">
    <source>
        <dbReference type="EMBL" id="OMO69059.1"/>
    </source>
</evidence>
<dbReference type="Proteomes" id="UP000188268">
    <property type="component" value="Unassembled WGS sequence"/>
</dbReference>
<feature type="region of interest" description="Disordered" evidence="1">
    <location>
        <begin position="1"/>
        <end position="26"/>
    </location>
</feature>
<evidence type="ECO:0000256" key="1">
    <source>
        <dbReference type="SAM" id="MobiDB-lite"/>
    </source>
</evidence>
<evidence type="ECO:0000313" key="3">
    <source>
        <dbReference type="Proteomes" id="UP000188268"/>
    </source>
</evidence>
<dbReference type="AlphaFoldDB" id="A0A1R3HFD1"/>
<organism evidence="2 3">
    <name type="scientific">Corchorus capsularis</name>
    <name type="common">Jute</name>
    <dbReference type="NCBI Taxonomy" id="210143"/>
    <lineage>
        <taxon>Eukaryota</taxon>
        <taxon>Viridiplantae</taxon>
        <taxon>Streptophyta</taxon>
        <taxon>Embryophyta</taxon>
        <taxon>Tracheophyta</taxon>
        <taxon>Spermatophyta</taxon>
        <taxon>Magnoliopsida</taxon>
        <taxon>eudicotyledons</taxon>
        <taxon>Gunneridae</taxon>
        <taxon>Pentapetalae</taxon>
        <taxon>rosids</taxon>
        <taxon>malvids</taxon>
        <taxon>Malvales</taxon>
        <taxon>Malvaceae</taxon>
        <taxon>Grewioideae</taxon>
        <taxon>Apeibeae</taxon>
        <taxon>Corchorus</taxon>
    </lineage>
</organism>
<comment type="caution">
    <text evidence="2">The sequence shown here is derived from an EMBL/GenBank/DDBJ whole genome shotgun (WGS) entry which is preliminary data.</text>
</comment>
<dbReference type="EMBL" id="AWWV01012098">
    <property type="protein sequence ID" value="OMO69059.1"/>
    <property type="molecule type" value="Genomic_DNA"/>
</dbReference>
<dbReference type="Gramene" id="OMO69059">
    <property type="protein sequence ID" value="OMO69059"/>
    <property type="gene ID" value="CCACVL1_19667"/>
</dbReference>
<reference evidence="2 3" key="1">
    <citation type="submission" date="2013-09" db="EMBL/GenBank/DDBJ databases">
        <title>Corchorus capsularis genome sequencing.</title>
        <authorList>
            <person name="Alam M."/>
            <person name="Haque M.S."/>
            <person name="Islam M.S."/>
            <person name="Emdad E.M."/>
            <person name="Islam M.M."/>
            <person name="Ahmed B."/>
            <person name="Halim A."/>
            <person name="Hossen Q.M.M."/>
            <person name="Hossain M.Z."/>
            <person name="Ahmed R."/>
            <person name="Khan M.M."/>
            <person name="Islam R."/>
            <person name="Rashid M.M."/>
            <person name="Khan S.A."/>
            <person name="Rahman M.S."/>
            <person name="Alam M."/>
        </authorList>
    </citation>
    <scope>NUCLEOTIDE SEQUENCE [LARGE SCALE GENOMIC DNA]</scope>
    <source>
        <strain evidence="3">cv. CVL-1</strain>
        <tissue evidence="2">Whole seedling</tissue>
    </source>
</reference>
<keyword evidence="3" id="KW-1185">Reference proteome</keyword>